<feature type="domain" description="Choice-of-anchor A" evidence="4">
    <location>
        <begin position="42"/>
        <end position="343"/>
    </location>
</feature>
<dbReference type="Pfam" id="PF20597">
    <property type="entry name" value="pAdhesive_15"/>
    <property type="match status" value="1"/>
</dbReference>
<evidence type="ECO:0000259" key="4">
    <source>
        <dbReference type="Pfam" id="PF20597"/>
    </source>
</evidence>
<dbReference type="InterPro" id="IPR026588">
    <property type="entry name" value="Choice_anch_A"/>
</dbReference>
<keyword evidence="3" id="KW-0732">Signal</keyword>
<dbReference type="RefSeq" id="WP_011904406.1">
    <property type="nucleotide sequence ID" value="NC_009380.1"/>
</dbReference>
<evidence type="ECO:0000313" key="5">
    <source>
        <dbReference type="EMBL" id="ABP52972.1"/>
    </source>
</evidence>
<keyword evidence="2" id="KW-0812">Transmembrane</keyword>
<feature type="compositionally biased region" description="Low complexity" evidence="1">
    <location>
        <begin position="357"/>
        <end position="381"/>
    </location>
</feature>
<keyword evidence="2" id="KW-1133">Transmembrane helix</keyword>
<feature type="region of interest" description="Disordered" evidence="1">
    <location>
        <begin position="354"/>
        <end position="381"/>
    </location>
</feature>
<dbReference type="NCBIfam" id="TIGR04215">
    <property type="entry name" value="choice_anch_A"/>
    <property type="match status" value="1"/>
</dbReference>
<feature type="transmembrane region" description="Helical" evidence="2">
    <location>
        <begin position="395"/>
        <end position="415"/>
    </location>
</feature>
<gene>
    <name evidence="5" type="ordered locus">Strop_0487</name>
</gene>
<dbReference type="AlphaFoldDB" id="A4X272"/>
<dbReference type="PATRIC" id="fig|369723.5.peg.511"/>
<dbReference type="KEGG" id="stp:Strop_0487"/>
<protein>
    <recommendedName>
        <fullName evidence="4">Choice-of-anchor A domain-containing protein</fullName>
    </recommendedName>
</protein>
<evidence type="ECO:0000256" key="3">
    <source>
        <dbReference type="SAM" id="SignalP"/>
    </source>
</evidence>
<dbReference type="HOGENOM" id="CLU_596947_0_0_11"/>
<accession>A4X272</accession>
<evidence type="ECO:0000256" key="2">
    <source>
        <dbReference type="SAM" id="Phobius"/>
    </source>
</evidence>
<keyword evidence="6" id="KW-1185">Reference proteome</keyword>
<keyword evidence="2" id="KW-0472">Membrane</keyword>
<dbReference type="Proteomes" id="UP000000235">
    <property type="component" value="Chromosome"/>
</dbReference>
<evidence type="ECO:0000256" key="1">
    <source>
        <dbReference type="SAM" id="MobiDB-lite"/>
    </source>
</evidence>
<feature type="signal peptide" evidence="3">
    <location>
        <begin position="1"/>
        <end position="33"/>
    </location>
</feature>
<name>A4X272_SALTO</name>
<dbReference type="EMBL" id="CP000667">
    <property type="protein sequence ID" value="ABP52972.1"/>
    <property type="molecule type" value="Genomic_DNA"/>
</dbReference>
<dbReference type="eggNOG" id="COG3291">
    <property type="taxonomic scope" value="Bacteria"/>
</dbReference>
<feature type="chain" id="PRO_5002675252" description="Choice-of-anchor A domain-containing protein" evidence="3">
    <location>
        <begin position="34"/>
        <end position="425"/>
    </location>
</feature>
<evidence type="ECO:0000313" key="6">
    <source>
        <dbReference type="Proteomes" id="UP000000235"/>
    </source>
</evidence>
<organism evidence="5 6">
    <name type="scientific">Salinispora tropica (strain ATCC BAA-916 / DSM 44818 / JCM 13857 / NBRC 105044 / CNB-440)</name>
    <dbReference type="NCBI Taxonomy" id="369723"/>
    <lineage>
        <taxon>Bacteria</taxon>
        <taxon>Bacillati</taxon>
        <taxon>Actinomycetota</taxon>
        <taxon>Actinomycetes</taxon>
        <taxon>Micromonosporales</taxon>
        <taxon>Micromonosporaceae</taxon>
        <taxon>Salinispora</taxon>
    </lineage>
</organism>
<sequence>MNKSAKVLTTRAAATAAVAAATAIVMMGNVVSAAPVGPIDPVEATEGFLVMTEGNATLIDTENEGTLAVGGNLAFSQYQLAVVSAGNFFAPGENNPTALVVDGQVDFLNSVPGTRLQVLQNGFAKIGNLNGTFVRDVDNNNAPANTRILPANDYDAFPRIELVTSQSVASVGPVSVIDFAEAFQTFRSNSTELATCQNTVVLRDPNGDPISSPIPPGTNAVINLSPNTTNVLNITSTDLDNISVLTFADQPTASSPLLVNVNTTDVGNAFAWTAPNFAGVGGPEARFILFNFPTATTLTLAPGGATVEGTIYAPRADYTDLDQSNTEGSIIARSLEHRGGEIHDYPFSTTLACDSGSPTASPTVTPTADPTMTPTVTPSPTGTDLPITGSSSGSMLFVGSLAVLTGTGLLLTLVLTHRRRRNVGS</sequence>
<dbReference type="STRING" id="369723.Strop_0487"/>
<proteinExistence type="predicted"/>
<reference evidence="6" key="1">
    <citation type="journal article" date="2007" name="Proc. Natl. Acad. Sci. U.S.A.">
        <title>Genome sequencing reveals complex secondary metabolome in the marine actinomycete Salinispora tropica.</title>
        <authorList>
            <person name="Udwary D.W."/>
            <person name="Zeigler L."/>
            <person name="Asolkar R.N."/>
            <person name="Singan V."/>
            <person name="Lapidus A."/>
            <person name="Fenical W."/>
            <person name="Jensen P.R."/>
            <person name="Moore B.S."/>
        </authorList>
    </citation>
    <scope>NUCLEOTIDE SEQUENCE [LARGE SCALE GENOMIC DNA]</scope>
    <source>
        <strain evidence="6">ATCC BAA-916 / DSM 44818 / CNB-440</strain>
    </source>
</reference>